<dbReference type="GO" id="GO:0016740">
    <property type="term" value="F:transferase activity"/>
    <property type="evidence" value="ECO:0007669"/>
    <property type="project" value="UniProtKB-KW"/>
</dbReference>
<protein>
    <submittedName>
        <fullName evidence="2">GNAT family protein</fullName>
        <ecNumber evidence="2">2.-.-.-</ecNumber>
    </submittedName>
</protein>
<dbReference type="Gene3D" id="3.40.630.30">
    <property type="match status" value="1"/>
</dbReference>
<dbReference type="Proteomes" id="UP001231941">
    <property type="component" value="Unassembled WGS sequence"/>
</dbReference>
<evidence type="ECO:0000313" key="3">
    <source>
        <dbReference type="Proteomes" id="UP001231941"/>
    </source>
</evidence>
<keyword evidence="3" id="KW-1185">Reference proteome</keyword>
<gene>
    <name evidence="2" type="ORF">Q5Y73_01990</name>
</gene>
<dbReference type="PANTHER" id="PTHR43415:SF3">
    <property type="entry name" value="GNAT-FAMILY ACETYLTRANSFERASE"/>
    <property type="match status" value="1"/>
</dbReference>
<dbReference type="Pfam" id="PF00583">
    <property type="entry name" value="Acetyltransf_1"/>
    <property type="match status" value="1"/>
</dbReference>
<comment type="caution">
    <text evidence="2">The sequence shown here is derived from an EMBL/GenBank/DDBJ whole genome shotgun (WGS) entry which is preliminary data.</text>
</comment>
<dbReference type="PROSITE" id="PS51186">
    <property type="entry name" value="GNAT"/>
    <property type="match status" value="1"/>
</dbReference>
<keyword evidence="2" id="KW-0808">Transferase</keyword>
<evidence type="ECO:0000259" key="1">
    <source>
        <dbReference type="PROSITE" id="PS51186"/>
    </source>
</evidence>
<dbReference type="PANTHER" id="PTHR43415">
    <property type="entry name" value="SPERMIDINE N(1)-ACETYLTRANSFERASE"/>
    <property type="match status" value="1"/>
</dbReference>
<sequence length="174" mass="20681">MNQIYEKSNKVALRLTEEKDLDFVVETEHNIENCLFVRAWEKSDHLNLLSNNNRLHLIVEEVEAHQPVGHVILSGHKGQDHNIEFRRIVISEKGKGYGRETVNLVKKFAFERLNAHRLWLDVKEHNQRAFYLYKSLGFKKEGLLREAFLYEGKYESLIIMSILENEYFYIKKDM</sequence>
<reference evidence="2 3" key="1">
    <citation type="submission" date="2023-08" db="EMBL/GenBank/DDBJ databases">
        <authorList>
            <person name="Park J.-S."/>
        </authorList>
    </citation>
    <scope>NUCLEOTIDE SEQUENCE [LARGE SCALE GENOMIC DNA]</scope>
    <source>
        <strain evidence="2 3">2205SS18-9</strain>
    </source>
</reference>
<feature type="domain" description="N-acetyltransferase" evidence="1">
    <location>
        <begin position="11"/>
        <end position="156"/>
    </location>
</feature>
<evidence type="ECO:0000313" key="2">
    <source>
        <dbReference type="EMBL" id="MDP5272868.1"/>
    </source>
</evidence>
<dbReference type="InterPro" id="IPR016181">
    <property type="entry name" value="Acyl_CoA_acyltransferase"/>
</dbReference>
<accession>A0ABT9IU69</accession>
<organism evidence="2 3">
    <name type="scientific">Chengkuizengella axinellae</name>
    <dbReference type="NCBI Taxonomy" id="3064388"/>
    <lineage>
        <taxon>Bacteria</taxon>
        <taxon>Bacillati</taxon>
        <taxon>Bacillota</taxon>
        <taxon>Bacilli</taxon>
        <taxon>Bacillales</taxon>
        <taxon>Paenibacillaceae</taxon>
        <taxon>Chengkuizengella</taxon>
    </lineage>
</organism>
<proteinExistence type="predicted"/>
<dbReference type="EC" id="2.-.-.-" evidence="2"/>
<dbReference type="RefSeq" id="WP_305990171.1">
    <property type="nucleotide sequence ID" value="NZ_JAVAMP010000001.1"/>
</dbReference>
<dbReference type="SUPFAM" id="SSF55729">
    <property type="entry name" value="Acyl-CoA N-acyltransferases (Nat)"/>
    <property type="match status" value="1"/>
</dbReference>
<dbReference type="CDD" id="cd04301">
    <property type="entry name" value="NAT_SF"/>
    <property type="match status" value="1"/>
</dbReference>
<dbReference type="InterPro" id="IPR000182">
    <property type="entry name" value="GNAT_dom"/>
</dbReference>
<dbReference type="EMBL" id="JAVAMP010000001">
    <property type="protein sequence ID" value="MDP5272868.1"/>
    <property type="molecule type" value="Genomic_DNA"/>
</dbReference>
<name>A0ABT9IU69_9BACL</name>